<dbReference type="EMBL" id="BK015152">
    <property type="protein sequence ID" value="DAD93051.1"/>
    <property type="molecule type" value="Genomic_DNA"/>
</dbReference>
<keyword evidence="1" id="KW-0675">Receptor</keyword>
<name>A0A8S5NG33_9CAUD</name>
<reference evidence="1" key="1">
    <citation type="journal article" date="2021" name="Proc. Natl. Acad. Sci. U.S.A.">
        <title>A Catalog of Tens of Thousands of Viruses from Human Metagenomes Reveals Hidden Associations with Chronic Diseases.</title>
        <authorList>
            <person name="Tisza M.J."/>
            <person name="Buck C.B."/>
        </authorList>
    </citation>
    <scope>NUCLEOTIDE SEQUENCE</scope>
    <source>
        <strain evidence="1">CtHEr2</strain>
    </source>
</reference>
<accession>A0A8S5NG33</accession>
<protein>
    <submittedName>
        <fullName evidence="1">Receptor Binding Protein</fullName>
    </submittedName>
</protein>
<evidence type="ECO:0000313" key="1">
    <source>
        <dbReference type="EMBL" id="DAD93051.1"/>
    </source>
</evidence>
<sequence>MGRMFDGIISDGIFANYMGAFRVSPHVGLSVKIAPGRCWFNHRWFECDETIYLGLAGAHATYTRIDAVCVEVNESPEVRSVRLRVITGAPSSAPSTPEGIHTDVLNQYIIATVRVPPNATTIDATMVMDNRGGSQCPWVVAPSASIDTGEVLGDIRAKWESWFSTVKDAALNPPDANVKLAAIESDIKTIKRDWDISKMRPGTPDASSMVPFINRQFETETAAMSQLGFIAFAQQPAIHNQIFRGSNLGDRITNAQQQSIKSGRFDDLWLGDYWVRNNVRYTIAGFNYWLGQPGIQNNHIVVLARDLFDSVQFNTGDMTSVPNTYMVATTLNQVAYNRFGDVFGTDKIMSRPHNYATQFDSKGPSQVSTQNVKVSLMQPGMISTSGVGAIIRDTYTINYFNDTMILPLFLAKPDWRNTTSNHWLNYVYGTKYAAVISTIGAISAVEVTSRAACYPIAAVMG</sequence>
<proteinExistence type="predicted"/>
<organism evidence="1">
    <name type="scientific">Siphoviridae sp. ctHEr2</name>
    <dbReference type="NCBI Taxonomy" id="2826229"/>
    <lineage>
        <taxon>Viruses</taxon>
        <taxon>Duplodnaviria</taxon>
        <taxon>Heunggongvirae</taxon>
        <taxon>Uroviricota</taxon>
        <taxon>Caudoviricetes</taxon>
    </lineage>
</organism>